<evidence type="ECO:0000313" key="4">
    <source>
        <dbReference type="Proteomes" id="UP000007350"/>
    </source>
</evidence>
<evidence type="ECO:0000256" key="2">
    <source>
        <dbReference type="SAM" id="SignalP"/>
    </source>
</evidence>
<feature type="signal peptide" evidence="2">
    <location>
        <begin position="1"/>
        <end position="28"/>
    </location>
</feature>
<feature type="compositionally biased region" description="Low complexity" evidence="1">
    <location>
        <begin position="146"/>
        <end position="158"/>
    </location>
</feature>
<evidence type="ECO:0000313" key="3">
    <source>
        <dbReference type="EMBL" id="EKF29619.1"/>
    </source>
</evidence>
<protein>
    <submittedName>
        <fullName evidence="3">Mucin-associated surface protein (MASP), putative</fullName>
    </submittedName>
</protein>
<feature type="compositionally biased region" description="Polar residues" evidence="1">
    <location>
        <begin position="213"/>
        <end position="238"/>
    </location>
</feature>
<keyword evidence="4" id="KW-1185">Reference proteome</keyword>
<feature type="compositionally biased region" description="Low complexity" evidence="1">
    <location>
        <begin position="289"/>
        <end position="304"/>
    </location>
</feature>
<gene>
    <name evidence="3" type="ORF">MOQ_006585</name>
</gene>
<feature type="compositionally biased region" description="Polar residues" evidence="1">
    <location>
        <begin position="305"/>
        <end position="317"/>
    </location>
</feature>
<dbReference type="AlphaFoldDB" id="K2MVC8"/>
<dbReference type="OrthoDB" id="252306at2759"/>
<feature type="chain" id="PRO_5003861508" evidence="2">
    <location>
        <begin position="29"/>
        <end position="363"/>
    </location>
</feature>
<feature type="compositionally biased region" description="Basic and acidic residues" evidence="1">
    <location>
        <begin position="193"/>
        <end position="211"/>
    </location>
</feature>
<sequence length="363" mass="38501">MMAMMMTGRVLLVCALCVLWCGIGVGFANEVVEASVHGAGSAGGKDMVKTIEPRTPVQDDLDTPIDLPNVDQSKGTSAGKPLEINGDNGDQLVVGTGVRDEKNKNSSEELKGAVKVVPVKGEGKELQLKNEERDGRQSQQPEVHVPLQPQSQSQQMQPPTAPQPKPSVPEEGKGVDGKNTGGDGRPSLGGENVGKETSEAVRKEVPLKDPDTQTENSEQVQTKLPNTVTPVHKNQNEMLSLEQKRNESQRTNASTNIPELQKEDKEYPAFAEGTADNASIGTQIKDGESSTSEEPSPLEQEQSTGTKTTVVAQTSDATAKEYRQTGDNEKTGDSDSSTAVSHTTSPLLLLLLVVACAVAVVAA</sequence>
<organism evidence="3 4">
    <name type="scientific">Trypanosoma cruzi marinkellei</name>
    <dbReference type="NCBI Taxonomy" id="85056"/>
    <lineage>
        <taxon>Eukaryota</taxon>
        <taxon>Discoba</taxon>
        <taxon>Euglenozoa</taxon>
        <taxon>Kinetoplastea</taxon>
        <taxon>Metakinetoplastina</taxon>
        <taxon>Trypanosomatida</taxon>
        <taxon>Trypanosomatidae</taxon>
        <taxon>Trypanosoma</taxon>
        <taxon>Schizotrypanum</taxon>
    </lineage>
</organism>
<name>K2MVC8_TRYCR</name>
<comment type="caution">
    <text evidence="3">The sequence shown here is derived from an EMBL/GenBank/DDBJ whole genome shotgun (WGS) entry which is preliminary data.</text>
</comment>
<feature type="compositionally biased region" description="Basic and acidic residues" evidence="1">
    <location>
        <begin position="318"/>
        <end position="333"/>
    </location>
</feature>
<feature type="compositionally biased region" description="Basic and acidic residues" evidence="1">
    <location>
        <begin position="98"/>
        <end position="112"/>
    </location>
</feature>
<proteinExistence type="predicted"/>
<keyword evidence="2" id="KW-0732">Signal</keyword>
<accession>K2MVC8</accession>
<feature type="region of interest" description="Disordered" evidence="1">
    <location>
        <begin position="56"/>
        <end position="340"/>
    </location>
</feature>
<reference evidence="3 4" key="1">
    <citation type="journal article" date="2012" name="BMC Genomics">
        <title>Comparative genomic analysis of human infective Trypanosoma cruzi lineages with the bat-restricted subspecies T. cruzi marinkellei.</title>
        <authorList>
            <person name="Franzen O."/>
            <person name="Talavera-Lopez C."/>
            <person name="Ochaya S."/>
            <person name="Butler C.E."/>
            <person name="Messenger L.A."/>
            <person name="Lewis M.D."/>
            <person name="Llewellyn M.S."/>
            <person name="Marinkelle C.J."/>
            <person name="Tyler K.M."/>
            <person name="Miles M.A."/>
            <person name="Andersson B."/>
        </authorList>
    </citation>
    <scope>NUCLEOTIDE SEQUENCE [LARGE SCALE GENOMIC DNA]</scope>
    <source>
        <strain evidence="3 4">B7</strain>
    </source>
</reference>
<feature type="compositionally biased region" description="Basic and acidic residues" evidence="1">
    <location>
        <begin position="121"/>
        <end position="136"/>
    </location>
</feature>
<dbReference type="EMBL" id="AHKC01012858">
    <property type="protein sequence ID" value="EKF29619.1"/>
    <property type="molecule type" value="Genomic_DNA"/>
</dbReference>
<evidence type="ECO:0000256" key="1">
    <source>
        <dbReference type="SAM" id="MobiDB-lite"/>
    </source>
</evidence>
<feature type="compositionally biased region" description="Polar residues" evidence="1">
    <location>
        <begin position="249"/>
        <end position="258"/>
    </location>
</feature>
<dbReference type="Proteomes" id="UP000007350">
    <property type="component" value="Unassembled WGS sequence"/>
</dbReference>